<organism evidence="2 3">
    <name type="scientific">Staphylococcus aureus</name>
    <dbReference type="NCBI Taxonomy" id="1280"/>
    <lineage>
        <taxon>Bacteria</taxon>
        <taxon>Bacillati</taxon>
        <taxon>Bacillota</taxon>
        <taxon>Bacilli</taxon>
        <taxon>Bacillales</taxon>
        <taxon>Staphylococcaceae</taxon>
        <taxon>Staphylococcus</taxon>
    </lineage>
</organism>
<dbReference type="EMBL" id="PGWZ01000096">
    <property type="protein sequence ID" value="PPJ79607.1"/>
    <property type="molecule type" value="Genomic_DNA"/>
</dbReference>
<dbReference type="PANTHER" id="PTHR42981">
    <property type="entry name" value="PYRUVATE DEHYDROGENASE [UBIQUINONE]"/>
    <property type="match status" value="1"/>
</dbReference>
<feature type="domain" description="Thiamine pyrophosphate enzyme N-terminal TPP-binding" evidence="1">
    <location>
        <begin position="1"/>
        <end position="113"/>
    </location>
</feature>
<comment type="caution">
    <text evidence="2">The sequence shown here is derived from an EMBL/GenBank/DDBJ whole genome shotgun (WGS) entry which is preliminary data.</text>
</comment>
<evidence type="ECO:0000313" key="2">
    <source>
        <dbReference type="EMBL" id="PPJ79607.1"/>
    </source>
</evidence>
<evidence type="ECO:0000259" key="1">
    <source>
        <dbReference type="Pfam" id="PF02776"/>
    </source>
</evidence>
<reference evidence="2 3" key="1">
    <citation type="submission" date="2017-11" db="EMBL/GenBank/DDBJ databases">
        <authorList>
            <person name="Founou R.C."/>
            <person name="Founou L."/>
            <person name="Allam M."/>
            <person name="Ismail A."/>
            <person name="Essack S.Y."/>
        </authorList>
    </citation>
    <scope>NUCLEOTIDE SEQUENCE [LARGE SCALE GENOMIC DNA]</scope>
    <source>
        <strain evidence="2 3">G703N2B1</strain>
    </source>
</reference>
<name>A0A7Z1N856_STAAU</name>
<dbReference type="Pfam" id="PF02776">
    <property type="entry name" value="TPP_enzyme_N"/>
    <property type="match status" value="1"/>
</dbReference>
<dbReference type="Proteomes" id="UP000238775">
    <property type="component" value="Unassembled WGS sequence"/>
</dbReference>
<dbReference type="RefSeq" id="WP_269435658.1">
    <property type="nucleotide sequence ID" value="NZ_PGWZ01000096.1"/>
</dbReference>
<dbReference type="GO" id="GO:0047112">
    <property type="term" value="F:pyruvate oxidase activity"/>
    <property type="evidence" value="ECO:0007669"/>
    <property type="project" value="UniProtKB-EC"/>
</dbReference>
<dbReference type="Gene3D" id="3.40.50.970">
    <property type="match status" value="1"/>
</dbReference>
<gene>
    <name evidence="2" type="ORF">CV021_00510</name>
</gene>
<dbReference type="PANTHER" id="PTHR42981:SF2">
    <property type="entry name" value="PYRUVATE DEHYDROGENASE [UBIQUINONE]"/>
    <property type="match status" value="1"/>
</dbReference>
<dbReference type="AlphaFoldDB" id="A0A7Z1N856"/>
<dbReference type="GO" id="GO:0030976">
    <property type="term" value="F:thiamine pyrophosphate binding"/>
    <property type="evidence" value="ECO:0007669"/>
    <property type="project" value="InterPro"/>
</dbReference>
<proteinExistence type="predicted"/>
<feature type="non-terminal residue" evidence="2">
    <location>
        <position position="151"/>
    </location>
</feature>
<protein>
    <submittedName>
        <fullName evidence="2">Pyruvate oxidase</fullName>
        <ecNumber evidence="2">1.2.3.3</ecNumber>
    </submittedName>
</protein>
<evidence type="ECO:0000313" key="3">
    <source>
        <dbReference type="Proteomes" id="UP000238775"/>
    </source>
</evidence>
<dbReference type="InterPro" id="IPR012001">
    <property type="entry name" value="Thiamin_PyroP_enz_TPP-bd_dom"/>
</dbReference>
<keyword evidence="2" id="KW-0560">Oxidoreductase</keyword>
<feature type="non-terminal residue" evidence="2">
    <location>
        <position position="1"/>
    </location>
</feature>
<keyword evidence="2" id="KW-0670">Pyruvate</keyword>
<dbReference type="EC" id="1.2.3.3" evidence="2"/>
<sequence>ALVKALQTWNIDHLYGIPGDSVDAVVDSLRTVRDQFKFYHVRHEEVASLAAASYTKMTGKIGVALSIGGPGIVHLLNGMYDAKMDNVPQLIIAGQTNSTLLGTKFFQETNISKMVDDVAVYHHQIQKGDNVFEITNEAIRTAYEKKGVSVI</sequence>
<dbReference type="SUPFAM" id="SSF52518">
    <property type="entry name" value="Thiamin diphosphate-binding fold (THDP-binding)"/>
    <property type="match status" value="1"/>
</dbReference>
<dbReference type="InterPro" id="IPR047211">
    <property type="entry name" value="POXB-like"/>
</dbReference>
<accession>A0A7Z1N856</accession>
<dbReference type="InterPro" id="IPR029061">
    <property type="entry name" value="THDP-binding"/>
</dbReference>